<dbReference type="GO" id="GO:0008270">
    <property type="term" value="F:zinc ion binding"/>
    <property type="evidence" value="ECO:0007669"/>
    <property type="project" value="UniProtKB-KW"/>
</dbReference>
<keyword evidence="2" id="KW-0863">Zinc-finger</keyword>
<dbReference type="InterPro" id="IPR025724">
    <property type="entry name" value="GAG-pre-integrase_dom"/>
</dbReference>
<sequence length="806" mass="90229">MSLIFFKMRIEQYFLMTGYSLWEVILNGDSPIPTRIVEGVVQPVAPTTVEQKLARKNELKACGTLLMALPDKHQLKFNSHKDTKTLMEAIEKLSLLNGKLTLLFGETRLILEDKSLDDLFNSLKIYESEVKHSSSTATDSHNLAFISSTSTDSPTDSVSDAVNVSAVGAKLTASTLPNVDSSSNAVIYSFFASQSSNPHLDNEDLKQIDVDDLEEMDLKWQMAMLTMRAKKFLQKTGRNLGVNGPTSMGFDMAKVECYNCHRRGHFARECSVMVQEPMIGAIKQRRNLQTLVSWLLHPLHPIHLLIMRNIHAPKPDLVFHTPPSDENEHLAFNVQLSPTKPEQDLSSRPSAPIIEDWVPILVAPLVPLRSNPHSKGFRRPKKACFVCKSVTRLIKDCDFYARKLAQRPYASRDIHKQYAPVNHSKFPLHKVPTTAPSQSVLTAARTVNAVELIFSMARPKLASRAVFKSKSPLRRPFLLHPSSSPRYSPPRVTAAQPSAGHPQQALKDNRVIDSGCSRHMTGNMSYLSDFKEINGGYVVFGGNPNGGKIIRKVLLRVPRENNMYNVNLRNIVPSGDLTCLFAKATLDESNLWHRRLGHMNFKTINKLVKGNLVRGLPTKVFTNDNSCVACKKGKQHRAFCKSKTVSSVGQPLFRLHMDLFRPTFVKSLSKKSYCLVITDDYSRFSWVFFLASKDETAPVLKTFIIGLENLLSLKVKREFSVPRTPQQNGIAERKNKTLIEAARTLLADSLLPISFWAEAVNIACYVQNRVLVYLRVNAANSNLVSIVRCLLVLPDVSTVNAGQDDC</sequence>
<feature type="domain" description="CCHC-type" evidence="4">
    <location>
        <begin position="257"/>
        <end position="270"/>
    </location>
</feature>
<organism evidence="5">
    <name type="scientific">Tanacetum cinerariifolium</name>
    <name type="common">Dalmatian daisy</name>
    <name type="synonym">Chrysanthemum cinerariifolium</name>
    <dbReference type="NCBI Taxonomy" id="118510"/>
    <lineage>
        <taxon>Eukaryota</taxon>
        <taxon>Viridiplantae</taxon>
        <taxon>Streptophyta</taxon>
        <taxon>Embryophyta</taxon>
        <taxon>Tracheophyta</taxon>
        <taxon>Spermatophyta</taxon>
        <taxon>Magnoliopsida</taxon>
        <taxon>eudicotyledons</taxon>
        <taxon>Gunneridae</taxon>
        <taxon>Pentapetalae</taxon>
        <taxon>asterids</taxon>
        <taxon>campanulids</taxon>
        <taxon>Asterales</taxon>
        <taxon>Asteraceae</taxon>
        <taxon>Asteroideae</taxon>
        <taxon>Anthemideae</taxon>
        <taxon>Anthemidinae</taxon>
        <taxon>Tanacetum</taxon>
    </lineage>
</organism>
<feature type="region of interest" description="Disordered" evidence="3">
    <location>
        <begin position="478"/>
        <end position="503"/>
    </location>
</feature>
<dbReference type="GO" id="GO:0003676">
    <property type="term" value="F:nucleic acid binding"/>
    <property type="evidence" value="ECO:0007669"/>
    <property type="project" value="InterPro"/>
</dbReference>
<protein>
    <submittedName>
        <fullName evidence="5">Putative ribonuclease H-like domain-containing protein</fullName>
    </submittedName>
</protein>
<dbReference type="PANTHER" id="PTHR42648">
    <property type="entry name" value="TRANSPOSASE, PUTATIVE-RELATED"/>
    <property type="match status" value="1"/>
</dbReference>
<keyword evidence="2" id="KW-0862">Zinc</keyword>
<dbReference type="Gene3D" id="3.30.420.10">
    <property type="entry name" value="Ribonuclease H-like superfamily/Ribonuclease H"/>
    <property type="match status" value="2"/>
</dbReference>
<dbReference type="GO" id="GO:0008233">
    <property type="term" value="F:peptidase activity"/>
    <property type="evidence" value="ECO:0007669"/>
    <property type="project" value="UniProtKB-KW"/>
</dbReference>
<dbReference type="InterPro" id="IPR054722">
    <property type="entry name" value="PolX-like_BBD"/>
</dbReference>
<dbReference type="PANTHER" id="PTHR42648:SF32">
    <property type="entry name" value="RIBONUCLEASE H-LIKE DOMAIN, GAG-PRE-INTEGRASE DOMAIN PROTEIN-RELATED"/>
    <property type="match status" value="1"/>
</dbReference>
<dbReference type="SUPFAM" id="SSF57756">
    <property type="entry name" value="Retrovirus zinc finger-like domains"/>
    <property type="match status" value="1"/>
</dbReference>
<dbReference type="AlphaFoldDB" id="A0A699I4Q6"/>
<dbReference type="SUPFAM" id="SSF53098">
    <property type="entry name" value="Ribonuclease H-like"/>
    <property type="match status" value="1"/>
</dbReference>
<gene>
    <name evidence="5" type="ORF">Tci_478493</name>
</gene>
<dbReference type="InterPro" id="IPR012337">
    <property type="entry name" value="RNaseH-like_sf"/>
</dbReference>
<comment type="caution">
    <text evidence="5">The sequence shown here is derived from an EMBL/GenBank/DDBJ whole genome shotgun (WGS) entry which is preliminary data.</text>
</comment>
<proteinExistence type="predicted"/>
<keyword evidence="1" id="KW-0378">Hydrolase</keyword>
<feature type="compositionally biased region" description="Low complexity" evidence="3">
    <location>
        <begin position="481"/>
        <end position="491"/>
    </location>
</feature>
<keyword evidence="1" id="KW-0645">Protease</keyword>
<dbReference type="SMART" id="SM00343">
    <property type="entry name" value="ZnF_C2HC"/>
    <property type="match status" value="1"/>
</dbReference>
<dbReference type="InterPro" id="IPR001878">
    <property type="entry name" value="Znf_CCHC"/>
</dbReference>
<evidence type="ECO:0000256" key="3">
    <source>
        <dbReference type="SAM" id="MobiDB-lite"/>
    </source>
</evidence>
<dbReference type="InterPro" id="IPR036397">
    <property type="entry name" value="RNaseH_sf"/>
</dbReference>
<name>A0A699I4Q6_TANCI</name>
<reference evidence="5" key="1">
    <citation type="journal article" date="2019" name="Sci. Rep.">
        <title>Draft genome of Tanacetum cinerariifolium, the natural source of mosquito coil.</title>
        <authorList>
            <person name="Yamashiro T."/>
            <person name="Shiraishi A."/>
            <person name="Satake H."/>
            <person name="Nakayama K."/>
        </authorList>
    </citation>
    <scope>NUCLEOTIDE SEQUENCE</scope>
</reference>
<dbReference type="Pfam" id="PF13976">
    <property type="entry name" value="gag_pre-integrs"/>
    <property type="match status" value="1"/>
</dbReference>
<evidence type="ECO:0000256" key="1">
    <source>
        <dbReference type="ARBA" id="ARBA00022670"/>
    </source>
</evidence>
<keyword evidence="2" id="KW-0479">Metal-binding</keyword>
<dbReference type="Gene3D" id="4.10.60.10">
    <property type="entry name" value="Zinc finger, CCHC-type"/>
    <property type="match status" value="1"/>
</dbReference>
<dbReference type="Pfam" id="PF22936">
    <property type="entry name" value="Pol_BBD"/>
    <property type="match status" value="1"/>
</dbReference>
<dbReference type="EMBL" id="BKCJ010237242">
    <property type="protein sequence ID" value="GEZ06520.1"/>
    <property type="molecule type" value="Genomic_DNA"/>
</dbReference>
<dbReference type="InterPro" id="IPR036875">
    <property type="entry name" value="Znf_CCHC_sf"/>
</dbReference>
<dbReference type="PROSITE" id="PS50158">
    <property type="entry name" value="ZF_CCHC"/>
    <property type="match status" value="1"/>
</dbReference>
<evidence type="ECO:0000256" key="2">
    <source>
        <dbReference type="PROSITE-ProRule" id="PRU00047"/>
    </source>
</evidence>
<evidence type="ECO:0000259" key="4">
    <source>
        <dbReference type="PROSITE" id="PS50158"/>
    </source>
</evidence>
<accession>A0A699I4Q6</accession>
<evidence type="ECO:0000313" key="5">
    <source>
        <dbReference type="EMBL" id="GEZ06520.1"/>
    </source>
</evidence>
<dbReference type="GO" id="GO:0006508">
    <property type="term" value="P:proteolysis"/>
    <property type="evidence" value="ECO:0007669"/>
    <property type="project" value="UniProtKB-KW"/>
</dbReference>
<dbReference type="InterPro" id="IPR039537">
    <property type="entry name" value="Retrotran_Ty1/copia-like"/>
</dbReference>